<proteinExistence type="predicted"/>
<dbReference type="PANTHER" id="PTHR31891:SF1">
    <property type="entry name" value="FORMAMIDASE C869.04-RELATED"/>
    <property type="match status" value="1"/>
</dbReference>
<dbReference type="Proteomes" id="UP000027073">
    <property type="component" value="Unassembled WGS sequence"/>
</dbReference>
<feature type="non-terminal residue" evidence="1">
    <location>
        <position position="1"/>
    </location>
</feature>
<dbReference type="PANTHER" id="PTHR31891">
    <property type="entry name" value="FORMAMIDASE C869.04-RELATED"/>
    <property type="match status" value="1"/>
</dbReference>
<gene>
    <name evidence="1" type="ORF">PLEOSDRAFT_1013367</name>
</gene>
<feature type="non-terminal residue" evidence="1">
    <location>
        <position position="301"/>
    </location>
</feature>
<protein>
    <recommendedName>
        <fullName evidence="3">Formamidase</fullName>
    </recommendedName>
</protein>
<reference evidence="2" key="1">
    <citation type="journal article" date="2014" name="Proc. Natl. Acad. Sci. U.S.A.">
        <title>Extensive sampling of basidiomycete genomes demonstrates inadequacy of the white-rot/brown-rot paradigm for wood decay fungi.</title>
        <authorList>
            <person name="Riley R."/>
            <person name="Salamov A.A."/>
            <person name="Brown D.W."/>
            <person name="Nagy L.G."/>
            <person name="Floudas D."/>
            <person name="Held B.W."/>
            <person name="Levasseur A."/>
            <person name="Lombard V."/>
            <person name="Morin E."/>
            <person name="Otillar R."/>
            <person name="Lindquist E.A."/>
            <person name="Sun H."/>
            <person name="LaButti K.M."/>
            <person name="Schmutz J."/>
            <person name="Jabbour D."/>
            <person name="Luo H."/>
            <person name="Baker S.E."/>
            <person name="Pisabarro A.G."/>
            <person name="Walton J.D."/>
            <person name="Blanchette R.A."/>
            <person name="Henrissat B."/>
            <person name="Martin F."/>
            <person name="Cullen D."/>
            <person name="Hibbett D.S."/>
            <person name="Grigoriev I.V."/>
        </authorList>
    </citation>
    <scope>NUCLEOTIDE SEQUENCE [LARGE SCALE GENOMIC DNA]</scope>
    <source>
        <strain evidence="2">PC15</strain>
    </source>
</reference>
<dbReference type="Pfam" id="PF03069">
    <property type="entry name" value="FmdA_AmdA"/>
    <property type="match status" value="2"/>
</dbReference>
<name>A0A067N4Y8_PLEO1</name>
<evidence type="ECO:0008006" key="3">
    <source>
        <dbReference type="Google" id="ProtNLM"/>
    </source>
</evidence>
<dbReference type="GO" id="GO:0016811">
    <property type="term" value="F:hydrolase activity, acting on carbon-nitrogen (but not peptide) bonds, in linear amides"/>
    <property type="evidence" value="ECO:0007669"/>
    <property type="project" value="InterPro"/>
</dbReference>
<organism evidence="1 2">
    <name type="scientific">Pleurotus ostreatus (strain PC15)</name>
    <name type="common">Oyster mushroom</name>
    <dbReference type="NCBI Taxonomy" id="1137138"/>
    <lineage>
        <taxon>Eukaryota</taxon>
        <taxon>Fungi</taxon>
        <taxon>Dikarya</taxon>
        <taxon>Basidiomycota</taxon>
        <taxon>Agaricomycotina</taxon>
        <taxon>Agaricomycetes</taxon>
        <taxon>Agaricomycetidae</taxon>
        <taxon>Agaricales</taxon>
        <taxon>Pleurotineae</taxon>
        <taxon>Pleurotaceae</taxon>
        <taxon>Pleurotus</taxon>
    </lineage>
</organism>
<dbReference type="EMBL" id="KL198014">
    <property type="protein sequence ID" value="KDQ22879.1"/>
    <property type="molecule type" value="Genomic_DNA"/>
</dbReference>
<dbReference type="InParanoid" id="A0A067N4Y8"/>
<dbReference type="OrthoDB" id="3335528at2759"/>
<dbReference type="AlphaFoldDB" id="A0A067N4Y8"/>
<dbReference type="SUPFAM" id="SSF141130">
    <property type="entry name" value="Acetamidase/Formamidase-like"/>
    <property type="match status" value="1"/>
</dbReference>
<accession>A0A067N4Y8</accession>
<sequence>SIHSVRRSQNHLAWDKSIRPVVYAQSGDTIAFDCLDSSNGQITPASTASTLSSLVVAELDQVSGPVHIEGALPGDTLQVDVLEIETADWGWTGLIPGFGVLLDEFPTPALKIWELDKENGFAWFDREKGIKIPLRPFPGEMGVAPGKEGAFSTIPPYNTGGNLDTKYLHAGSTLYLPIEAEGALFSIGDGHAAQGDGGKCCALETPIHVKVRLTIRKDKPYTKTPHYTTTEAVSREDYYCTTGIDSDIKTAIRAAVRYMIDYLVAEHQLGRTEAYMLCGVAGDLKLHEVVDMPNYVVSIHI</sequence>
<dbReference type="Gene3D" id="2.60.120.580">
    <property type="entry name" value="Acetamidase/Formamidase-like domains"/>
    <property type="match status" value="2"/>
</dbReference>
<dbReference type="InterPro" id="IPR004304">
    <property type="entry name" value="FmdA_AmdA"/>
</dbReference>
<dbReference type="HOGENOM" id="CLU_032013_1_0_1"/>
<dbReference type="Gene3D" id="3.10.28.20">
    <property type="entry name" value="Acetamidase/Formamidase-like domains"/>
    <property type="match status" value="1"/>
</dbReference>
<evidence type="ECO:0000313" key="1">
    <source>
        <dbReference type="EMBL" id="KDQ22879.1"/>
    </source>
</evidence>
<dbReference type="STRING" id="1137138.A0A067N4Y8"/>
<dbReference type="VEuPathDB" id="FungiDB:PLEOSDRAFT_1013367"/>
<evidence type="ECO:0000313" key="2">
    <source>
        <dbReference type="Proteomes" id="UP000027073"/>
    </source>
</evidence>